<reference evidence="2" key="1">
    <citation type="submission" date="2023-06" db="EMBL/GenBank/DDBJ databases">
        <authorList>
            <person name="Noh H."/>
        </authorList>
    </citation>
    <scope>NUCLEOTIDE SEQUENCE</scope>
    <source>
        <strain evidence="2">DUCC20226</strain>
    </source>
</reference>
<comment type="caution">
    <text evidence="2">The sequence shown here is derived from an EMBL/GenBank/DDBJ whole genome shotgun (WGS) entry which is preliminary data.</text>
</comment>
<proteinExistence type="predicted"/>
<keyword evidence="3" id="KW-1185">Reference proteome</keyword>
<accession>A0AAD9SG68</accession>
<gene>
    <name evidence="2" type="ORF">N8I77_008305</name>
</gene>
<feature type="compositionally biased region" description="Basic residues" evidence="1">
    <location>
        <begin position="604"/>
        <end position="618"/>
    </location>
</feature>
<dbReference type="Proteomes" id="UP001265746">
    <property type="component" value="Unassembled WGS sequence"/>
</dbReference>
<feature type="region of interest" description="Disordered" evidence="1">
    <location>
        <begin position="604"/>
        <end position="628"/>
    </location>
</feature>
<dbReference type="AlphaFoldDB" id="A0AAD9SG68"/>
<evidence type="ECO:0000313" key="3">
    <source>
        <dbReference type="Proteomes" id="UP001265746"/>
    </source>
</evidence>
<evidence type="ECO:0000313" key="2">
    <source>
        <dbReference type="EMBL" id="KAK2605471.1"/>
    </source>
</evidence>
<protein>
    <submittedName>
        <fullName evidence="2">Uncharacterized protein</fullName>
    </submittedName>
</protein>
<evidence type="ECO:0000256" key="1">
    <source>
        <dbReference type="SAM" id="MobiDB-lite"/>
    </source>
</evidence>
<organism evidence="2 3">
    <name type="scientific">Phomopsis amygdali</name>
    <name type="common">Fusicoccum amygdali</name>
    <dbReference type="NCBI Taxonomy" id="1214568"/>
    <lineage>
        <taxon>Eukaryota</taxon>
        <taxon>Fungi</taxon>
        <taxon>Dikarya</taxon>
        <taxon>Ascomycota</taxon>
        <taxon>Pezizomycotina</taxon>
        <taxon>Sordariomycetes</taxon>
        <taxon>Sordariomycetidae</taxon>
        <taxon>Diaporthales</taxon>
        <taxon>Diaporthaceae</taxon>
        <taxon>Diaporthe</taxon>
    </lineage>
</organism>
<name>A0AAD9SG68_PHOAM</name>
<dbReference type="EMBL" id="JAUJFL010000004">
    <property type="protein sequence ID" value="KAK2605471.1"/>
    <property type="molecule type" value="Genomic_DNA"/>
</dbReference>
<sequence>MSMAKMASSVREAVEHFKSAPKEAIELVERLNMLETACELIRFHLERRHTLPECSSPASLGIITKALAQCHTRMESLAKMMSSLSLGSSHERPRVSTSDTVARLRLVLRKDRMRSMTADIDHIISLLQFIINVDMCGGQFVVPSSAPETASVDTSAAISSSQLSAVLSTQSTTDKQRHTSRYLGHITWTTVEIIDKDSKTKSVPHRKGLVTIRLPFTAMQLDLHYNCGMGTPSYALNVTHVIDYTTELGEQLSDLMIDQSDPKELHRLISERQLSLYSLYRMHNRETNLFFWSVDGLKDANTYFSTTSATISFKTSETPPQLFSIHSNFSSSRPCEVTETLLSARPYDMRATDIQYLIDTSNNPGYFNRYLRVFLKSQMINHSDLLFYAWRRLVSAVSSELPVDYDVFSWIPAFQYLIEQGIDIHKSFNGRVSAYTSILDAPHPFDADDRAHSWLKILKECGVDIKSYIQRETEHIEKIGLGLSHPTEDSKVVWLEFEGLTIPSWRREVTMESKAVEVLEEFQNFGLESIERQLYGLYPSGPDDFKQWKVYGQGEDWRAKCFPFLLAPIDCMFGVTDLRLRDLWCRETHHRAVKLRDERSERRQTRKWNKIHKGRRVPSKQMPGTWVD</sequence>